<keyword evidence="5" id="KW-1185">Reference proteome</keyword>
<dbReference type="Proteomes" id="UP000599109">
    <property type="component" value="Unassembled WGS sequence"/>
</dbReference>
<keyword evidence="2" id="KW-1133">Transmembrane helix</keyword>
<dbReference type="PANTHER" id="PTHR13847">
    <property type="entry name" value="SARCOSINE DEHYDROGENASE-RELATED"/>
    <property type="match status" value="1"/>
</dbReference>
<organism evidence="4 5">
    <name type="scientific">Ramlibacter monticola</name>
    <dbReference type="NCBI Taxonomy" id="1926872"/>
    <lineage>
        <taxon>Bacteria</taxon>
        <taxon>Pseudomonadati</taxon>
        <taxon>Pseudomonadota</taxon>
        <taxon>Betaproteobacteria</taxon>
        <taxon>Burkholderiales</taxon>
        <taxon>Comamonadaceae</taxon>
        <taxon>Ramlibacter</taxon>
    </lineage>
</organism>
<evidence type="ECO:0000256" key="2">
    <source>
        <dbReference type="SAM" id="Phobius"/>
    </source>
</evidence>
<evidence type="ECO:0000313" key="4">
    <source>
        <dbReference type="EMBL" id="MBL0390036.1"/>
    </source>
</evidence>
<dbReference type="InterPro" id="IPR036188">
    <property type="entry name" value="FAD/NAD-bd_sf"/>
</dbReference>
<dbReference type="Gene3D" id="3.50.50.60">
    <property type="entry name" value="FAD/NAD(P)-binding domain"/>
    <property type="match status" value="1"/>
</dbReference>
<dbReference type="Gene3D" id="3.30.9.10">
    <property type="entry name" value="D-Amino Acid Oxidase, subunit A, domain 2"/>
    <property type="match status" value="1"/>
</dbReference>
<dbReference type="EMBL" id="JAEQNE010000001">
    <property type="protein sequence ID" value="MBL0390036.1"/>
    <property type="molecule type" value="Genomic_DNA"/>
</dbReference>
<name>A0A936YWA8_9BURK</name>
<protein>
    <submittedName>
        <fullName evidence="4">FAD-binding oxidoreductase</fullName>
    </submittedName>
</protein>
<dbReference type="InterPro" id="IPR006076">
    <property type="entry name" value="FAD-dep_OxRdtase"/>
</dbReference>
<gene>
    <name evidence="4" type="ORF">JJ685_02660</name>
</gene>
<evidence type="ECO:0000313" key="5">
    <source>
        <dbReference type="Proteomes" id="UP000599109"/>
    </source>
</evidence>
<proteinExistence type="predicted"/>
<feature type="domain" description="FAD dependent oxidoreductase" evidence="3">
    <location>
        <begin position="6"/>
        <end position="348"/>
    </location>
</feature>
<keyword evidence="2" id="KW-0812">Transmembrane</keyword>
<dbReference type="AlphaFoldDB" id="A0A936YWA8"/>
<dbReference type="SUPFAM" id="SSF51905">
    <property type="entry name" value="FAD/NAD(P)-binding domain"/>
    <property type="match status" value="1"/>
</dbReference>
<dbReference type="PANTHER" id="PTHR13847:SF287">
    <property type="entry name" value="FAD-DEPENDENT OXIDOREDUCTASE DOMAIN-CONTAINING PROTEIN 1"/>
    <property type="match status" value="1"/>
</dbReference>
<reference evidence="4 5" key="1">
    <citation type="journal article" date="2017" name="Int. J. Syst. Evol. Microbiol.">
        <title>Ramlibacter monticola sp. nov., isolated from forest soil.</title>
        <authorList>
            <person name="Chaudhary D.K."/>
            <person name="Kim J."/>
        </authorList>
    </citation>
    <scope>NUCLEOTIDE SEQUENCE [LARGE SCALE GENOMIC DNA]</scope>
    <source>
        <strain evidence="4 5">KACC 19175</strain>
    </source>
</reference>
<evidence type="ECO:0000259" key="3">
    <source>
        <dbReference type="Pfam" id="PF01266"/>
    </source>
</evidence>
<keyword evidence="1" id="KW-0560">Oxidoreductase</keyword>
<evidence type="ECO:0000256" key="1">
    <source>
        <dbReference type="ARBA" id="ARBA00023002"/>
    </source>
</evidence>
<keyword evidence="2" id="KW-0472">Membrane</keyword>
<dbReference type="RefSeq" id="WP_201672614.1">
    <property type="nucleotide sequence ID" value="NZ_JAEQNE010000001.1"/>
</dbReference>
<comment type="caution">
    <text evidence="4">The sequence shown here is derived from an EMBL/GenBank/DDBJ whole genome shotgun (WGS) entry which is preliminary data.</text>
</comment>
<dbReference type="GO" id="GO:0005737">
    <property type="term" value="C:cytoplasm"/>
    <property type="evidence" value="ECO:0007669"/>
    <property type="project" value="TreeGrafter"/>
</dbReference>
<accession>A0A936YWA8</accession>
<feature type="transmembrane region" description="Helical" evidence="2">
    <location>
        <begin position="7"/>
        <end position="24"/>
    </location>
</feature>
<sequence>MVAQTDFLVIGGGIAGASVAYWLAPHARVALLERESQPGYHSTGRSAAMFIDSYGTAQVRALSRASRPFLESPPPGFSEHPLVTPRGCMLVAAPGQEDLLEAHWRLLHAMAPEARRLSAAQALEIVPGLQPGRVIGAVLEPGADMDVHAIHQGYLRGLRRAGGTVVCDAEATRIERVGADWQVTTPQGAFRAPVLLNAAGAWADVVAQRAGVPAIGLQPKRRSAFTFAPPAGLDVRAWPCVISADESWYFKPDAGALLGSPANADPVPPQDVQPEELDIAIAIDRIAGMTTLEIRRPTRTWAGLRSFVADGDLVGGFDPAAPGFFWVAAQGGYGIQTSPAMGEACAALARGLPLPQRIAECGLTEAMLGPARLRVPASPRPEAHQNIVSW</sequence>
<dbReference type="GO" id="GO:0016491">
    <property type="term" value="F:oxidoreductase activity"/>
    <property type="evidence" value="ECO:0007669"/>
    <property type="project" value="UniProtKB-KW"/>
</dbReference>
<dbReference type="Pfam" id="PF01266">
    <property type="entry name" value="DAO"/>
    <property type="match status" value="1"/>
</dbReference>